<evidence type="ECO:0000259" key="7">
    <source>
        <dbReference type="Pfam" id="PF00673"/>
    </source>
</evidence>
<comment type="caution">
    <text evidence="8">The sequence shown here is derived from an EMBL/GenBank/DDBJ whole genome shotgun (WGS) entry which is preliminary data.</text>
</comment>
<evidence type="ECO:0000259" key="6">
    <source>
        <dbReference type="Pfam" id="PF00281"/>
    </source>
</evidence>
<dbReference type="HAMAP" id="MF_01333_B">
    <property type="entry name" value="Ribosomal_uL5_B"/>
    <property type="match status" value="1"/>
</dbReference>
<protein>
    <recommendedName>
        <fullName evidence="4">Large ribosomal subunit protein uL5</fullName>
    </recommendedName>
</protein>
<name>A0ABP9FK71_9ACTN</name>
<evidence type="ECO:0000313" key="9">
    <source>
        <dbReference type="Proteomes" id="UP001501521"/>
    </source>
</evidence>
<dbReference type="InterPro" id="IPR031310">
    <property type="entry name" value="Ribosomal_uL5_N"/>
</dbReference>
<evidence type="ECO:0000256" key="2">
    <source>
        <dbReference type="ARBA" id="ARBA00022980"/>
    </source>
</evidence>
<evidence type="ECO:0000256" key="1">
    <source>
        <dbReference type="ARBA" id="ARBA00008553"/>
    </source>
</evidence>
<dbReference type="InterPro" id="IPR022803">
    <property type="entry name" value="Ribosomal_uL5_dom_sf"/>
</dbReference>
<gene>
    <name evidence="4 8" type="primary">rplE</name>
    <name evidence="8" type="ORF">GCM10025789_24900</name>
</gene>
<reference evidence="9" key="1">
    <citation type="journal article" date="2019" name="Int. J. Syst. Evol. Microbiol.">
        <title>The Global Catalogue of Microorganisms (GCM) 10K type strain sequencing project: providing services to taxonomists for standard genome sequencing and annotation.</title>
        <authorList>
            <consortium name="The Broad Institute Genomics Platform"/>
            <consortium name="The Broad Institute Genome Sequencing Center for Infectious Disease"/>
            <person name="Wu L."/>
            <person name="Ma J."/>
        </authorList>
    </citation>
    <scope>NUCLEOTIDE SEQUENCE [LARGE SCALE GENOMIC DNA]</scope>
    <source>
        <strain evidence="9">JCM 19125</strain>
    </source>
</reference>
<keyword evidence="9" id="KW-1185">Reference proteome</keyword>
<dbReference type="Pfam" id="PF00673">
    <property type="entry name" value="Ribosomal_L5_C"/>
    <property type="match status" value="1"/>
</dbReference>
<organism evidence="8 9">
    <name type="scientific">Tessaracoccus lubricantis</name>
    <dbReference type="NCBI Taxonomy" id="545543"/>
    <lineage>
        <taxon>Bacteria</taxon>
        <taxon>Bacillati</taxon>
        <taxon>Actinomycetota</taxon>
        <taxon>Actinomycetes</taxon>
        <taxon>Propionibacteriales</taxon>
        <taxon>Propionibacteriaceae</taxon>
        <taxon>Tessaracoccus</taxon>
    </lineage>
</organism>
<dbReference type="GO" id="GO:0005840">
    <property type="term" value="C:ribosome"/>
    <property type="evidence" value="ECO:0007669"/>
    <property type="project" value="UniProtKB-KW"/>
</dbReference>
<evidence type="ECO:0000256" key="5">
    <source>
        <dbReference type="RuleBase" id="RU003930"/>
    </source>
</evidence>
<keyword evidence="4" id="KW-0694">RNA-binding</keyword>
<feature type="domain" description="Large ribosomal subunit protein uL5 C-terminal" evidence="7">
    <location>
        <begin position="93"/>
        <end position="186"/>
    </location>
</feature>
<dbReference type="RefSeq" id="WP_345583322.1">
    <property type="nucleotide sequence ID" value="NZ_BAABLV010000036.1"/>
</dbReference>
<comment type="function">
    <text evidence="4">This is 1 of the proteins that bind and probably mediate the attachment of the 5S RNA into the large ribosomal subunit, where it forms part of the central protuberance. In the 70S ribosome it contacts protein S13 of the 30S subunit (bridge B1b), connecting the 2 subunits; this bridge is implicated in subunit movement. Contacts the P site tRNA; the 5S rRNA and some of its associated proteins might help stabilize positioning of ribosome-bound tRNAs.</text>
</comment>
<evidence type="ECO:0000256" key="3">
    <source>
        <dbReference type="ARBA" id="ARBA00023274"/>
    </source>
</evidence>
<keyword evidence="4" id="KW-0699">rRNA-binding</keyword>
<dbReference type="Proteomes" id="UP001501521">
    <property type="component" value="Unassembled WGS sequence"/>
</dbReference>
<comment type="subunit">
    <text evidence="4">Part of the 50S ribosomal subunit; part of the 5S rRNA/L5/L18/L25 subcomplex. Contacts the 5S rRNA and the P site tRNA. Forms a bridge to the 30S subunit in the 70S ribosome.</text>
</comment>
<dbReference type="EMBL" id="BAABLV010000036">
    <property type="protein sequence ID" value="GAA4904767.1"/>
    <property type="molecule type" value="Genomic_DNA"/>
</dbReference>
<dbReference type="InterPro" id="IPR020930">
    <property type="entry name" value="Ribosomal_uL5_bac-type"/>
</dbReference>
<dbReference type="SUPFAM" id="SSF55282">
    <property type="entry name" value="RL5-like"/>
    <property type="match status" value="1"/>
</dbReference>
<dbReference type="PIRSF" id="PIRSF002161">
    <property type="entry name" value="Ribosomal_L5"/>
    <property type="match status" value="1"/>
</dbReference>
<keyword evidence="4" id="KW-0820">tRNA-binding</keyword>
<keyword evidence="2 4" id="KW-0689">Ribosomal protein</keyword>
<evidence type="ECO:0000256" key="4">
    <source>
        <dbReference type="HAMAP-Rule" id="MF_01333"/>
    </source>
</evidence>
<dbReference type="Pfam" id="PF00281">
    <property type="entry name" value="Ribosomal_L5"/>
    <property type="match status" value="1"/>
</dbReference>
<dbReference type="InterPro" id="IPR031309">
    <property type="entry name" value="Ribosomal_uL5_C"/>
</dbReference>
<proteinExistence type="inferred from homology"/>
<accession>A0ABP9FK71</accession>
<comment type="similarity">
    <text evidence="1 4 5">Belongs to the universal ribosomal protein uL5 family.</text>
</comment>
<sequence length="209" mass="23475">MTATAETKTMPRLKAKYREEIVPALQQEFEYANVMQIPGLVKIVVNMGVGEAARDSKIIEGALRDLTAITGQKPTVTKARKSIAQFKLREGMPIGAHVTLRGDRMWEFADRLLTLALPRIRDFRGLNGNQFDGNGNYTFGLSEQVMFLEIDQDKIDRVRGMDITFVTSASNDEEGRALLKHLGFPFKVKDDPKKAKAKRGPAFYAKKKK</sequence>
<dbReference type="Gene3D" id="3.30.1440.10">
    <property type="match status" value="1"/>
</dbReference>
<feature type="domain" description="Large ribosomal subunit protein uL5 N-terminal" evidence="6">
    <location>
        <begin position="33"/>
        <end position="89"/>
    </location>
</feature>
<dbReference type="InterPro" id="IPR002132">
    <property type="entry name" value="Ribosomal_uL5"/>
</dbReference>
<keyword evidence="3 4" id="KW-0687">Ribonucleoprotein</keyword>
<evidence type="ECO:0000313" key="8">
    <source>
        <dbReference type="EMBL" id="GAA4904767.1"/>
    </source>
</evidence>
<dbReference type="PANTHER" id="PTHR11994">
    <property type="entry name" value="60S RIBOSOMAL PROTEIN L11-RELATED"/>
    <property type="match status" value="1"/>
</dbReference>
<dbReference type="NCBIfam" id="NF000585">
    <property type="entry name" value="PRK00010.1"/>
    <property type="match status" value="1"/>
</dbReference>